<dbReference type="RefSeq" id="WP_008511077.1">
    <property type="nucleotide sequence ID" value="NZ_CM001403.1"/>
</dbReference>
<feature type="signal peptide" evidence="1">
    <location>
        <begin position="1"/>
        <end position="24"/>
    </location>
</feature>
<dbReference type="AlphaFoldDB" id="H1Y3G6"/>
<evidence type="ECO:0000259" key="2">
    <source>
        <dbReference type="Pfam" id="PF00326"/>
    </source>
</evidence>
<accession>H1Y3G6</accession>
<keyword evidence="4" id="KW-1185">Reference proteome</keyword>
<proteinExistence type="predicted"/>
<feature type="chain" id="PRO_5003558220" description="Peptidase S9 prolyl oligopeptidase catalytic domain-containing protein" evidence="1">
    <location>
        <begin position="25"/>
        <end position="867"/>
    </location>
</feature>
<protein>
    <recommendedName>
        <fullName evidence="2">Peptidase S9 prolyl oligopeptidase catalytic domain-containing protein</fullName>
    </recommendedName>
</protein>
<dbReference type="PANTHER" id="PTHR11731">
    <property type="entry name" value="PROTEASE FAMILY S9B,C DIPEPTIDYL-PEPTIDASE IV-RELATED"/>
    <property type="match status" value="1"/>
</dbReference>
<name>H1Y3G6_9SPHI</name>
<gene>
    <name evidence="3" type="ORF">Mucpa_5665</name>
</gene>
<dbReference type="InterPro" id="IPR001375">
    <property type="entry name" value="Peptidase_S9_cat"/>
</dbReference>
<feature type="domain" description="Peptidase S9 prolyl oligopeptidase catalytic" evidence="2">
    <location>
        <begin position="684"/>
        <end position="856"/>
    </location>
</feature>
<evidence type="ECO:0000256" key="1">
    <source>
        <dbReference type="SAM" id="SignalP"/>
    </source>
</evidence>
<dbReference type="Pfam" id="PF07676">
    <property type="entry name" value="PD40"/>
    <property type="match status" value="1"/>
</dbReference>
<dbReference type="Proteomes" id="UP000002774">
    <property type="component" value="Chromosome"/>
</dbReference>
<dbReference type="STRING" id="714943.Mucpa_5665"/>
<dbReference type="EMBL" id="CM001403">
    <property type="protein sequence ID" value="EHQ29734.1"/>
    <property type="molecule type" value="Genomic_DNA"/>
</dbReference>
<dbReference type="GO" id="GO:0008239">
    <property type="term" value="F:dipeptidyl-peptidase activity"/>
    <property type="evidence" value="ECO:0007669"/>
    <property type="project" value="TreeGrafter"/>
</dbReference>
<dbReference type="Pfam" id="PF00326">
    <property type="entry name" value="Peptidase_S9"/>
    <property type="match status" value="1"/>
</dbReference>
<dbReference type="InterPro" id="IPR050278">
    <property type="entry name" value="Serine_Prot_S9B/DPPIV"/>
</dbReference>
<evidence type="ECO:0000313" key="3">
    <source>
        <dbReference type="EMBL" id="EHQ29734.1"/>
    </source>
</evidence>
<evidence type="ECO:0000313" key="4">
    <source>
        <dbReference type="Proteomes" id="UP000002774"/>
    </source>
</evidence>
<dbReference type="SUPFAM" id="SSF82171">
    <property type="entry name" value="DPP6 N-terminal domain-like"/>
    <property type="match status" value="1"/>
</dbReference>
<dbReference type="InterPro" id="IPR011659">
    <property type="entry name" value="WD40"/>
</dbReference>
<dbReference type="SUPFAM" id="SSF53474">
    <property type="entry name" value="alpha/beta-Hydrolases"/>
    <property type="match status" value="1"/>
</dbReference>
<dbReference type="GO" id="GO:0006508">
    <property type="term" value="P:proteolysis"/>
    <property type="evidence" value="ECO:0007669"/>
    <property type="project" value="InterPro"/>
</dbReference>
<sequence>MKSALRVAILVALLSNICGHGAKAHNMAIPDSLWEQLGEKRISPDGKWLVFTVQKGAALFGFLRNNKLKTTTELGKCPELPLLSNDSKYVLIKTSKKRYRLIRLTNRSHIDFDNVQTAVFFGNNLLIVNELYQGVNYSLEIVQPSNFKKHLISYKIKELVFDSNGQNAFFSVEDSISHSNSLFYINQKAVNPVMIFNTTKSLTELNYHKNGETLSFVTSQQLNATAYLYFVKYKKLTEINLPKIPGINFNPHQALNHDLPNSDPNNILLLANRADTTNSKRKISGQPDALRIWSWDKKERDVSQINFKMQQSNFTNTETVFLSLDLKSGKVASIGALFNAIVPVKGQFAVRFIALKRNYEEIFGNESNVEVVNLKNGQIEQLFHKKMFGGRDITLQSIASISPDGNLFCYFLNKQYYVYDFRTKAHTCITKNINDIFWDEDYDTPKAIAPISDIFWSKDSKKVYVNSKMNVYCCTVDGVRYFNLTNFKDRSIAFKVSKLSGPDYIIENEQSIYLDARGVESGYTGLFKLDKFELKPLIFENCAVKDVTISARTHEFTFVKENADRSPGLFITDKDFSSQNIVYQTNSFYQQEHPGKSELITFKLKDGRKLHGALYYPFNFRQGLKYPVVCKIYEKRSQMLHDFALPNKLNPYDKNNFKYQGYFVFEPDIVMRTGDPGISAAECVIEAVKEIIKNPSVDKDHIGLMGHSWGGYEAGFIISQTNLFKASIAGAPLTDMTSMYLGIRWDDNSYNSSLGLFEMGQARLAGPNYDLPEAYVRNSTVYQVKNIHTPLLIQVGNKDGTVDWYQGIELFNALRRNEKPCYLLAYNGEGHNLVKKENVVDYTNKQLEFFDHYLKGKPAPAWMVGHE</sequence>
<dbReference type="PANTHER" id="PTHR11731:SF193">
    <property type="entry name" value="DIPEPTIDYL PEPTIDASE 9"/>
    <property type="match status" value="1"/>
</dbReference>
<dbReference type="Gene3D" id="3.40.50.1820">
    <property type="entry name" value="alpha/beta hydrolase"/>
    <property type="match status" value="1"/>
</dbReference>
<reference evidence="3" key="1">
    <citation type="submission" date="2011-09" db="EMBL/GenBank/DDBJ databases">
        <title>The permanent draft genome of Mucilaginibacter paludis DSM 18603.</title>
        <authorList>
            <consortium name="US DOE Joint Genome Institute (JGI-PGF)"/>
            <person name="Lucas S."/>
            <person name="Han J."/>
            <person name="Lapidus A."/>
            <person name="Bruce D."/>
            <person name="Goodwin L."/>
            <person name="Pitluck S."/>
            <person name="Peters L."/>
            <person name="Kyrpides N."/>
            <person name="Mavromatis K."/>
            <person name="Ivanova N."/>
            <person name="Mikhailova N."/>
            <person name="Held B."/>
            <person name="Detter J.C."/>
            <person name="Tapia R."/>
            <person name="Han C."/>
            <person name="Land M."/>
            <person name="Hauser L."/>
            <person name="Markowitz V."/>
            <person name="Cheng J.-F."/>
            <person name="Hugenholtz P."/>
            <person name="Woyke T."/>
            <person name="Wu D."/>
            <person name="Tindall B."/>
            <person name="Brambilla E."/>
            <person name="Klenk H.-P."/>
            <person name="Eisen J.A."/>
        </authorList>
    </citation>
    <scope>NUCLEOTIDE SEQUENCE [LARGE SCALE GENOMIC DNA]</scope>
    <source>
        <strain evidence="3">DSM 18603</strain>
    </source>
</reference>
<dbReference type="InterPro" id="IPR029058">
    <property type="entry name" value="AB_hydrolase_fold"/>
</dbReference>
<dbReference type="GO" id="GO:0008236">
    <property type="term" value="F:serine-type peptidase activity"/>
    <property type="evidence" value="ECO:0007669"/>
    <property type="project" value="InterPro"/>
</dbReference>
<dbReference type="eggNOG" id="COG1506">
    <property type="taxonomic scope" value="Bacteria"/>
</dbReference>
<dbReference type="HOGENOM" id="CLU_014586_1_0_10"/>
<organism evidence="3 4">
    <name type="scientific">Mucilaginibacter paludis DSM 18603</name>
    <dbReference type="NCBI Taxonomy" id="714943"/>
    <lineage>
        <taxon>Bacteria</taxon>
        <taxon>Pseudomonadati</taxon>
        <taxon>Bacteroidota</taxon>
        <taxon>Sphingobacteriia</taxon>
        <taxon>Sphingobacteriales</taxon>
        <taxon>Sphingobacteriaceae</taxon>
        <taxon>Mucilaginibacter</taxon>
    </lineage>
</organism>
<dbReference type="OrthoDB" id="9812921at2"/>
<keyword evidence="1" id="KW-0732">Signal</keyword>